<gene>
    <name evidence="2" type="ORF">A4X13_0g1242</name>
</gene>
<feature type="compositionally biased region" description="Basic and acidic residues" evidence="1">
    <location>
        <begin position="141"/>
        <end position="152"/>
    </location>
</feature>
<feature type="compositionally biased region" description="Low complexity" evidence="1">
    <location>
        <begin position="153"/>
        <end position="178"/>
    </location>
</feature>
<feature type="region of interest" description="Disordered" evidence="1">
    <location>
        <begin position="139"/>
        <end position="357"/>
    </location>
</feature>
<feature type="region of interest" description="Disordered" evidence="1">
    <location>
        <begin position="623"/>
        <end position="724"/>
    </location>
</feature>
<evidence type="ECO:0000313" key="3">
    <source>
        <dbReference type="Proteomes" id="UP000077521"/>
    </source>
</evidence>
<feature type="compositionally biased region" description="Polar residues" evidence="1">
    <location>
        <begin position="490"/>
        <end position="516"/>
    </location>
</feature>
<keyword evidence="3" id="KW-1185">Reference proteome</keyword>
<feature type="region of interest" description="Disordered" evidence="1">
    <location>
        <begin position="921"/>
        <end position="963"/>
    </location>
</feature>
<feature type="compositionally biased region" description="Polar residues" evidence="1">
    <location>
        <begin position="543"/>
        <end position="556"/>
    </location>
</feature>
<feature type="compositionally biased region" description="Polar residues" evidence="1">
    <location>
        <begin position="668"/>
        <end position="680"/>
    </location>
</feature>
<reference evidence="2" key="1">
    <citation type="submission" date="2016-04" db="EMBL/GenBank/DDBJ databases">
        <authorList>
            <person name="Nguyen H.D."/>
            <person name="Samba Siva P."/>
            <person name="Cullis J."/>
            <person name="Levesque C.A."/>
            <person name="Hambleton S."/>
        </authorList>
    </citation>
    <scope>NUCLEOTIDE SEQUENCE</scope>
    <source>
        <strain evidence="2">DAOMC 236416</strain>
    </source>
</reference>
<feature type="compositionally biased region" description="Polar residues" evidence="1">
    <location>
        <begin position="631"/>
        <end position="645"/>
    </location>
</feature>
<protein>
    <submittedName>
        <fullName evidence="2">Uncharacterized protein</fullName>
    </submittedName>
</protein>
<name>A0A177TVT5_9BASI</name>
<organism evidence="2 3">
    <name type="scientific">Tilletia indica</name>
    <dbReference type="NCBI Taxonomy" id="43049"/>
    <lineage>
        <taxon>Eukaryota</taxon>
        <taxon>Fungi</taxon>
        <taxon>Dikarya</taxon>
        <taxon>Basidiomycota</taxon>
        <taxon>Ustilaginomycotina</taxon>
        <taxon>Exobasidiomycetes</taxon>
        <taxon>Tilletiales</taxon>
        <taxon>Tilletiaceae</taxon>
        <taxon>Tilletia</taxon>
    </lineage>
</organism>
<feature type="compositionally biased region" description="Polar residues" evidence="1">
    <location>
        <begin position="697"/>
        <end position="708"/>
    </location>
</feature>
<dbReference type="EMBL" id="LWDF02000047">
    <property type="protein sequence ID" value="KAE8259089.1"/>
    <property type="molecule type" value="Genomic_DNA"/>
</dbReference>
<dbReference type="OrthoDB" id="3363487at2759"/>
<feature type="region of interest" description="Disordered" evidence="1">
    <location>
        <begin position="838"/>
        <end position="867"/>
    </location>
</feature>
<reference evidence="2" key="2">
    <citation type="journal article" date="2019" name="IMA Fungus">
        <title>Genome sequencing and comparison of five Tilletia species to identify candidate genes for the detection of regulated species infecting wheat.</title>
        <authorList>
            <person name="Nguyen H.D.T."/>
            <person name="Sultana T."/>
            <person name="Kesanakurti P."/>
            <person name="Hambleton S."/>
        </authorList>
    </citation>
    <scope>NUCLEOTIDE SEQUENCE</scope>
    <source>
        <strain evidence="2">DAOMC 236416</strain>
    </source>
</reference>
<accession>A0A177TVT5</accession>
<dbReference type="AlphaFoldDB" id="A0A177TVT5"/>
<feature type="compositionally biased region" description="Polar residues" evidence="1">
    <location>
        <begin position="179"/>
        <end position="190"/>
    </location>
</feature>
<sequence>MFQGSLSNAKQQAKPRQLSTPLSNMSFADAYAAGRQSATLPRHISDLGVIDNDARLRSQSSGPELFFANNGLSGSVKSRSALKFFGSRSPLGFEVPELMSNDVNVDPRSLSKFSSFKASSRVLGAKLKSIFVPKGKLSTLKGEDAGSRRGSSEYDTSNSSGNSSSTRNLSFSRSTLSRWNGSQTGSTQPYSPLRQLFDPFDTNPNSQGQGSVHTRPSFSSVGGNSVLAVPNGPNAFLNEPPPNQNYQRSLGRKGGAKSLRALASFSRLKDVNRPKLEASPPKQAIKRPIEDVAPSPTAVAFPTEPTYVRQHQISSPTSSRHRRGRTGSDARSSRRRVPSNASSQGRRRVPSRAPPASLPTIVDVKTFRMSERDSWIHIEDVANSETDEQDGSSVIPLTPLLQAQERPEGSIVSPRLPTFSFTPPLPTLMDERREQNLPQLPSPSRSPGGGFRFSATPSSILLPLSMGPGPNQNIPSFKISTASEVLSAAQNASYEQQQQNSASRMLSKSHSNLQQDRQNEDLRHQPSRESLPFPPRAKRHRSTTVSSRNSFCTGVSSPAEERSPAATPTDHTMNSLRTVSSSILNYGSELTPSRARPPSMMSNVDGQEEATEVLRQKLGMLSIWPPRSVGGSPSDQTRAFEPQQTPRLPNPAPQHPLPPLPGARPAGSQGTKEAQNSSRNNDSKSQEGADADEIGDNTLTDTPGPNTLSRVVCGGSRVSRSSDSMASILSYESTVASSTDEDIQSLIDGISADCHETATAAAAAQRAQQQQGLSVEGTTQRNRANASSTSVASSAYSDFQLSTALPVSSLPWAKASPMPSRGKDQTNAQAAQVHNRTGHNANEGDQTFGHAQSRIPQPSRRGENDPVSLRESLTLRFPLPRPHAHNPNVAESSSREIMNSATNGGNNYYPPTSFQRYVQGQWSSQARGRNDQDGAQGGESSDGNNGQMLKRTSNSNQSYHSHHSHLSLVLAHLEESPCPPPRRRRAPLILGPSIQANF</sequence>
<feature type="compositionally biased region" description="Polar residues" evidence="1">
    <location>
        <begin position="202"/>
        <end position="223"/>
    </location>
</feature>
<dbReference type="Proteomes" id="UP000077521">
    <property type="component" value="Unassembled WGS sequence"/>
</dbReference>
<feature type="region of interest" description="Disordered" evidence="1">
    <location>
        <begin position="490"/>
        <end position="575"/>
    </location>
</feature>
<proteinExistence type="predicted"/>
<feature type="compositionally biased region" description="Low complexity" evidence="1">
    <location>
        <begin position="709"/>
        <end position="724"/>
    </location>
</feature>
<evidence type="ECO:0000256" key="1">
    <source>
        <dbReference type="SAM" id="MobiDB-lite"/>
    </source>
</evidence>
<feature type="compositionally biased region" description="Pro residues" evidence="1">
    <location>
        <begin position="648"/>
        <end position="662"/>
    </location>
</feature>
<feature type="compositionally biased region" description="Basic and acidic residues" evidence="1">
    <location>
        <begin position="267"/>
        <end position="276"/>
    </location>
</feature>
<feature type="region of interest" description="Disordered" evidence="1">
    <location>
        <begin position="814"/>
        <end position="833"/>
    </location>
</feature>
<evidence type="ECO:0000313" key="2">
    <source>
        <dbReference type="EMBL" id="KAE8259089.1"/>
    </source>
</evidence>
<feature type="compositionally biased region" description="Basic and acidic residues" evidence="1">
    <location>
        <begin position="517"/>
        <end position="527"/>
    </location>
</feature>
<feature type="region of interest" description="Disordered" evidence="1">
    <location>
        <begin position="588"/>
        <end position="608"/>
    </location>
</feature>
<feature type="compositionally biased region" description="Polar residues" evidence="1">
    <location>
        <begin position="938"/>
        <end position="952"/>
    </location>
</feature>
<comment type="caution">
    <text evidence="2">The sequence shown here is derived from an EMBL/GenBank/DDBJ whole genome shotgun (WGS) entry which is preliminary data.</text>
</comment>
<feature type="region of interest" description="Disordered" evidence="1">
    <location>
        <begin position="975"/>
        <end position="998"/>
    </location>
</feature>
<feature type="compositionally biased region" description="Polar residues" evidence="1">
    <location>
        <begin position="1"/>
        <end position="11"/>
    </location>
</feature>
<feature type="region of interest" description="Disordered" evidence="1">
    <location>
        <begin position="1"/>
        <end position="21"/>
    </location>
</feature>